<evidence type="ECO:0000313" key="3">
    <source>
        <dbReference type="Proteomes" id="UP000010552"/>
    </source>
</evidence>
<protein>
    <submittedName>
        <fullName evidence="2">Uncharacterized protein</fullName>
    </submittedName>
</protein>
<reference evidence="3" key="1">
    <citation type="journal article" date="2013" name="Science">
        <title>Comparative analysis of bat genomes provides insight into the evolution of flight and immunity.</title>
        <authorList>
            <person name="Zhang G."/>
            <person name="Cowled C."/>
            <person name="Shi Z."/>
            <person name="Huang Z."/>
            <person name="Bishop-Lilly K.A."/>
            <person name="Fang X."/>
            <person name="Wynne J.W."/>
            <person name="Xiong Z."/>
            <person name="Baker M.L."/>
            <person name="Zhao W."/>
            <person name="Tachedjian M."/>
            <person name="Zhu Y."/>
            <person name="Zhou P."/>
            <person name="Jiang X."/>
            <person name="Ng J."/>
            <person name="Yang L."/>
            <person name="Wu L."/>
            <person name="Xiao J."/>
            <person name="Feng Y."/>
            <person name="Chen Y."/>
            <person name="Sun X."/>
            <person name="Zhang Y."/>
            <person name="Marsh G.A."/>
            <person name="Crameri G."/>
            <person name="Broder C.C."/>
            <person name="Frey K.G."/>
            <person name="Wang L.F."/>
            <person name="Wang J."/>
        </authorList>
    </citation>
    <scope>NUCLEOTIDE SEQUENCE [LARGE SCALE GENOMIC DNA]</scope>
</reference>
<organism evidence="2 3">
    <name type="scientific">Pteropus alecto</name>
    <name type="common">Black flying fox</name>
    <dbReference type="NCBI Taxonomy" id="9402"/>
    <lineage>
        <taxon>Eukaryota</taxon>
        <taxon>Metazoa</taxon>
        <taxon>Chordata</taxon>
        <taxon>Craniata</taxon>
        <taxon>Vertebrata</taxon>
        <taxon>Euteleostomi</taxon>
        <taxon>Mammalia</taxon>
        <taxon>Eutheria</taxon>
        <taxon>Laurasiatheria</taxon>
        <taxon>Chiroptera</taxon>
        <taxon>Yinpterochiroptera</taxon>
        <taxon>Pteropodoidea</taxon>
        <taxon>Pteropodidae</taxon>
        <taxon>Pteropodinae</taxon>
        <taxon>Pteropus</taxon>
    </lineage>
</organism>
<evidence type="ECO:0000313" key="2">
    <source>
        <dbReference type="EMBL" id="ELK06486.1"/>
    </source>
</evidence>
<feature type="region of interest" description="Disordered" evidence="1">
    <location>
        <begin position="1"/>
        <end position="21"/>
    </location>
</feature>
<dbReference type="InParanoid" id="L5K6T7"/>
<name>L5K6T7_PTEAL</name>
<accession>L5K6T7</accession>
<gene>
    <name evidence="2" type="ORF">PAL_GLEAN10022708</name>
</gene>
<proteinExistence type="predicted"/>
<dbReference type="AlphaFoldDB" id="L5K6T7"/>
<keyword evidence="3" id="KW-1185">Reference proteome</keyword>
<sequence length="92" mass="9840">MPGARLPGRAQGPTALSPAYRGGQGDWNLSLASIFRGSGQFSFSVPMPTSPLGDFEPCLILSDLNSVRECVLEKRSPSFAEPCQTEDQEAPL</sequence>
<dbReference type="EMBL" id="KB031030">
    <property type="protein sequence ID" value="ELK06486.1"/>
    <property type="molecule type" value="Genomic_DNA"/>
</dbReference>
<dbReference type="Proteomes" id="UP000010552">
    <property type="component" value="Unassembled WGS sequence"/>
</dbReference>
<evidence type="ECO:0000256" key="1">
    <source>
        <dbReference type="SAM" id="MobiDB-lite"/>
    </source>
</evidence>